<gene>
    <name evidence="2" type="ORF">GCM10009754_03960</name>
</gene>
<evidence type="ECO:0000256" key="1">
    <source>
        <dbReference type="SAM" id="MobiDB-lite"/>
    </source>
</evidence>
<evidence type="ECO:0000313" key="2">
    <source>
        <dbReference type="EMBL" id="GAA1940050.1"/>
    </source>
</evidence>
<dbReference type="Proteomes" id="UP001501116">
    <property type="component" value="Unassembled WGS sequence"/>
</dbReference>
<keyword evidence="3" id="KW-1185">Reference proteome</keyword>
<sequence length="159" mass="17782">MSDQDGLEYQSDGKSIELADALKPLSGPEWEQWQFGNEDELRGLAYVRYWDREADVVILDEEPRAIAWRAVVVEEDAGPLVPEFVSWFFVGGLQEPIEHLMTLPEPGAPGAPDLRMVAPENLRVPPEWWNSGSRVIRPAAEKRPEVHGGGVRKGEAPRA</sequence>
<accession>A0ABN2Q011</accession>
<proteinExistence type="predicted"/>
<comment type="caution">
    <text evidence="2">The sequence shown here is derived from an EMBL/GenBank/DDBJ whole genome shotgun (WGS) entry which is preliminary data.</text>
</comment>
<dbReference type="RefSeq" id="WP_344412698.1">
    <property type="nucleotide sequence ID" value="NZ_BAAANN010000002.1"/>
</dbReference>
<protein>
    <submittedName>
        <fullName evidence="2">Uncharacterized protein</fullName>
    </submittedName>
</protein>
<reference evidence="2 3" key="1">
    <citation type="journal article" date="2019" name="Int. J. Syst. Evol. Microbiol.">
        <title>The Global Catalogue of Microorganisms (GCM) 10K type strain sequencing project: providing services to taxonomists for standard genome sequencing and annotation.</title>
        <authorList>
            <consortium name="The Broad Institute Genomics Platform"/>
            <consortium name="The Broad Institute Genome Sequencing Center for Infectious Disease"/>
            <person name="Wu L."/>
            <person name="Ma J."/>
        </authorList>
    </citation>
    <scope>NUCLEOTIDE SEQUENCE [LARGE SCALE GENOMIC DNA]</scope>
    <source>
        <strain evidence="2 3">JCM 14545</strain>
    </source>
</reference>
<name>A0ABN2Q011_9PSEU</name>
<dbReference type="EMBL" id="BAAANN010000002">
    <property type="protein sequence ID" value="GAA1940050.1"/>
    <property type="molecule type" value="Genomic_DNA"/>
</dbReference>
<feature type="region of interest" description="Disordered" evidence="1">
    <location>
        <begin position="139"/>
        <end position="159"/>
    </location>
</feature>
<organism evidence="2 3">
    <name type="scientific">Amycolatopsis minnesotensis</name>
    <dbReference type="NCBI Taxonomy" id="337894"/>
    <lineage>
        <taxon>Bacteria</taxon>
        <taxon>Bacillati</taxon>
        <taxon>Actinomycetota</taxon>
        <taxon>Actinomycetes</taxon>
        <taxon>Pseudonocardiales</taxon>
        <taxon>Pseudonocardiaceae</taxon>
        <taxon>Amycolatopsis</taxon>
    </lineage>
</organism>
<evidence type="ECO:0000313" key="3">
    <source>
        <dbReference type="Proteomes" id="UP001501116"/>
    </source>
</evidence>